<evidence type="ECO:0000256" key="1">
    <source>
        <dbReference type="ARBA" id="ARBA00004651"/>
    </source>
</evidence>
<keyword evidence="6" id="KW-0067">ATP-binding</keyword>
<dbReference type="Gene3D" id="3.40.50.300">
    <property type="entry name" value="P-loop containing nucleotide triphosphate hydrolases"/>
    <property type="match status" value="1"/>
</dbReference>
<accession>A0A0G1HEL0</accession>
<gene>
    <name evidence="12" type="ORF">UW35_C0032G0006</name>
</gene>
<reference evidence="12 13" key="1">
    <citation type="journal article" date="2015" name="Nature">
        <title>rRNA introns, odd ribosomes, and small enigmatic genomes across a large radiation of phyla.</title>
        <authorList>
            <person name="Brown C.T."/>
            <person name="Hug L.A."/>
            <person name="Thomas B.C."/>
            <person name="Sharon I."/>
            <person name="Castelle C.J."/>
            <person name="Singh A."/>
            <person name="Wilkins M.J."/>
            <person name="Williams K.H."/>
            <person name="Banfield J.F."/>
        </authorList>
    </citation>
    <scope>NUCLEOTIDE SEQUENCE [LARGE SCALE GENOMIC DNA]</scope>
</reference>
<dbReference type="EMBL" id="LCHZ01000032">
    <property type="protein sequence ID" value="KKT45786.1"/>
    <property type="molecule type" value="Genomic_DNA"/>
</dbReference>
<dbReference type="Gene3D" id="1.20.1560.10">
    <property type="entry name" value="ABC transporter type 1, transmembrane domain"/>
    <property type="match status" value="1"/>
</dbReference>
<keyword evidence="4 9" id="KW-0812">Transmembrane</keyword>
<evidence type="ECO:0000256" key="5">
    <source>
        <dbReference type="ARBA" id="ARBA00022741"/>
    </source>
</evidence>
<dbReference type="PROSITE" id="PS50893">
    <property type="entry name" value="ABC_TRANSPORTER_2"/>
    <property type="match status" value="1"/>
</dbReference>
<evidence type="ECO:0000256" key="4">
    <source>
        <dbReference type="ARBA" id="ARBA00022692"/>
    </source>
</evidence>
<dbReference type="PROSITE" id="PS00211">
    <property type="entry name" value="ABC_TRANSPORTER_1"/>
    <property type="match status" value="1"/>
</dbReference>
<dbReference type="InterPro" id="IPR027417">
    <property type="entry name" value="P-loop_NTPase"/>
</dbReference>
<dbReference type="InterPro" id="IPR011527">
    <property type="entry name" value="ABC1_TM_dom"/>
</dbReference>
<comment type="caution">
    <text evidence="12">The sequence shown here is derived from an EMBL/GenBank/DDBJ whole genome shotgun (WGS) entry which is preliminary data.</text>
</comment>
<evidence type="ECO:0000256" key="7">
    <source>
        <dbReference type="ARBA" id="ARBA00022989"/>
    </source>
</evidence>
<keyword evidence="5" id="KW-0547">Nucleotide-binding</keyword>
<feature type="transmembrane region" description="Helical" evidence="9">
    <location>
        <begin position="43"/>
        <end position="63"/>
    </location>
</feature>
<dbReference type="Pfam" id="PF00664">
    <property type="entry name" value="ABC_membrane"/>
    <property type="match status" value="1"/>
</dbReference>
<evidence type="ECO:0000256" key="3">
    <source>
        <dbReference type="ARBA" id="ARBA00022475"/>
    </source>
</evidence>
<dbReference type="SUPFAM" id="SSF90123">
    <property type="entry name" value="ABC transporter transmembrane region"/>
    <property type="match status" value="1"/>
</dbReference>
<feature type="domain" description="ABC transporter" evidence="10">
    <location>
        <begin position="334"/>
        <end position="575"/>
    </location>
</feature>
<evidence type="ECO:0000256" key="6">
    <source>
        <dbReference type="ARBA" id="ARBA00022840"/>
    </source>
</evidence>
<dbReference type="GO" id="GO:0016887">
    <property type="term" value="F:ATP hydrolysis activity"/>
    <property type="evidence" value="ECO:0007669"/>
    <property type="project" value="InterPro"/>
</dbReference>
<dbReference type="GO" id="GO:0005886">
    <property type="term" value="C:plasma membrane"/>
    <property type="evidence" value="ECO:0007669"/>
    <property type="project" value="UniProtKB-SubCell"/>
</dbReference>
<name>A0A0G1HEL0_9BACT</name>
<evidence type="ECO:0000256" key="9">
    <source>
        <dbReference type="SAM" id="Phobius"/>
    </source>
</evidence>
<dbReference type="SMART" id="SM00382">
    <property type="entry name" value="AAA"/>
    <property type="match status" value="1"/>
</dbReference>
<proteinExistence type="predicted"/>
<organism evidence="12 13">
    <name type="scientific">Candidatus Collierbacteria bacterium GW2011_GWF2_44_15</name>
    <dbReference type="NCBI Taxonomy" id="1618404"/>
    <lineage>
        <taxon>Bacteria</taxon>
        <taxon>Candidatus Collieribacteriota</taxon>
    </lineage>
</organism>
<evidence type="ECO:0000313" key="12">
    <source>
        <dbReference type="EMBL" id="KKT45786.1"/>
    </source>
</evidence>
<dbReference type="PANTHER" id="PTHR24221">
    <property type="entry name" value="ATP-BINDING CASSETTE SUB-FAMILY B"/>
    <property type="match status" value="1"/>
</dbReference>
<evidence type="ECO:0000256" key="8">
    <source>
        <dbReference type="ARBA" id="ARBA00023136"/>
    </source>
</evidence>
<keyword evidence="7 9" id="KW-1133">Transmembrane helix</keyword>
<protein>
    <submittedName>
        <fullName evidence="12">ABC transporter related protein</fullName>
    </submittedName>
</protein>
<dbReference type="Proteomes" id="UP000033861">
    <property type="component" value="Unassembled WGS sequence"/>
</dbReference>
<dbReference type="GO" id="GO:0140359">
    <property type="term" value="F:ABC-type transporter activity"/>
    <property type="evidence" value="ECO:0007669"/>
    <property type="project" value="InterPro"/>
</dbReference>
<dbReference type="InterPro" id="IPR039421">
    <property type="entry name" value="Type_1_exporter"/>
</dbReference>
<evidence type="ECO:0000256" key="2">
    <source>
        <dbReference type="ARBA" id="ARBA00022448"/>
    </source>
</evidence>
<dbReference type="PROSITE" id="PS50929">
    <property type="entry name" value="ABC_TM1F"/>
    <property type="match status" value="1"/>
</dbReference>
<dbReference type="SUPFAM" id="SSF52540">
    <property type="entry name" value="P-loop containing nucleoside triphosphate hydrolases"/>
    <property type="match status" value="1"/>
</dbReference>
<dbReference type="InterPro" id="IPR036640">
    <property type="entry name" value="ABC1_TM_sf"/>
</dbReference>
<keyword evidence="2" id="KW-0813">Transport</keyword>
<evidence type="ECO:0000259" key="11">
    <source>
        <dbReference type="PROSITE" id="PS50929"/>
    </source>
</evidence>
<feature type="transmembrane region" description="Helical" evidence="9">
    <location>
        <begin position="256"/>
        <end position="282"/>
    </location>
</feature>
<dbReference type="InterPro" id="IPR003593">
    <property type="entry name" value="AAA+_ATPase"/>
</dbReference>
<evidence type="ECO:0000313" key="13">
    <source>
        <dbReference type="Proteomes" id="UP000033861"/>
    </source>
</evidence>
<dbReference type="PANTHER" id="PTHR24221:SF654">
    <property type="entry name" value="ATP-BINDING CASSETTE SUB-FAMILY B MEMBER 6"/>
    <property type="match status" value="1"/>
</dbReference>
<sequence length="579" mass="65655">MIKKIWVLLTPFHRTFMWFIFLAALYESVQLANSYVISLVVRLFGEGVMPAVWAVVVVCLLFFDEINMRLDNAFDWHVITRHNHPIYRFLKLSAIKKFLRMDITWHHKHNSGTLVGKVGDGVWKTLEIIDVLSWEFIPTLIQAIISLIPLFIISPYVALIAIVTFGIFSVLTIKGNREKQPFRARRQDYYEEEWNKSIESVQSVETNLMFGQQERLLENQARIHDGIIDQALKEHRLGIFKYNRWRIRTLTIARRLILIMWIIQLTQGGIDVANLIFVSVLVERLFSSFWRFARLLDRAAESSEGSSRLANLLYENEPVESGTIQTVPEGPIGISIRDVCFAYEGEYTEDDGALHDFSLEVEPGKIVALVGPSGAGKTTIRKIVTRLVDCQKGSILVGGIDIKEWDGRQLLELFSYVPQGDDVYIFDDTIANNIAFPRPEVSREEVVSAAKLAGIHDFVITLKDGYDTQVGERGVRLSGGQKQRVALARAILADRPLLILDEATSAVDAITEKEIQTNMRAILTGKTAIIIAHRLSTIWDIADKIAVMDQGRKIEEGTHGQLVDNHGLYSHMVQLQTEN</sequence>
<dbReference type="GO" id="GO:0005524">
    <property type="term" value="F:ATP binding"/>
    <property type="evidence" value="ECO:0007669"/>
    <property type="project" value="UniProtKB-KW"/>
</dbReference>
<dbReference type="Pfam" id="PF00005">
    <property type="entry name" value="ABC_tran"/>
    <property type="match status" value="1"/>
</dbReference>
<keyword evidence="8 9" id="KW-0472">Membrane</keyword>
<feature type="domain" description="ABC transmembrane type-1" evidence="11">
    <location>
        <begin position="90"/>
        <end position="301"/>
    </location>
</feature>
<dbReference type="AlphaFoldDB" id="A0A0G1HEL0"/>
<dbReference type="STRING" id="1618404.UW35_C0032G0006"/>
<dbReference type="InterPro" id="IPR017871">
    <property type="entry name" value="ABC_transporter-like_CS"/>
</dbReference>
<keyword evidence="3" id="KW-1003">Cell membrane</keyword>
<dbReference type="InterPro" id="IPR003439">
    <property type="entry name" value="ABC_transporter-like_ATP-bd"/>
</dbReference>
<dbReference type="FunFam" id="3.40.50.300:FF:000221">
    <property type="entry name" value="Multidrug ABC transporter ATP-binding protein"/>
    <property type="match status" value="1"/>
</dbReference>
<evidence type="ECO:0000259" key="10">
    <source>
        <dbReference type="PROSITE" id="PS50893"/>
    </source>
</evidence>
<comment type="subcellular location">
    <subcellularLocation>
        <location evidence="1">Cell membrane</location>
        <topology evidence="1">Multi-pass membrane protein</topology>
    </subcellularLocation>
</comment>
<feature type="transmembrane region" description="Helical" evidence="9">
    <location>
        <begin position="140"/>
        <end position="173"/>
    </location>
</feature>